<dbReference type="eggNOG" id="COG2831">
    <property type="taxonomic scope" value="Bacteria"/>
</dbReference>
<dbReference type="EMBL" id="CP002305">
    <property type="protein sequence ID" value="ADQ18756.1"/>
    <property type="molecule type" value="Genomic_DNA"/>
</dbReference>
<organism evidence="2 3">
    <name type="scientific">Leadbetterella byssophila (strain DSM 17132 / JCM 16389 / KACC 11308 / NBRC 106382 / 4M15)</name>
    <dbReference type="NCBI Taxonomy" id="649349"/>
    <lineage>
        <taxon>Bacteria</taxon>
        <taxon>Pseudomonadati</taxon>
        <taxon>Bacteroidota</taxon>
        <taxon>Cytophagia</taxon>
        <taxon>Cytophagales</taxon>
        <taxon>Leadbetterellaceae</taxon>
        <taxon>Leadbetterella</taxon>
    </lineage>
</organism>
<protein>
    <recommendedName>
        <fullName evidence="4">DUF3570 domain-containing protein</fullName>
    </recommendedName>
</protein>
<evidence type="ECO:0000313" key="3">
    <source>
        <dbReference type="Proteomes" id="UP000007435"/>
    </source>
</evidence>
<keyword evidence="3" id="KW-1185">Reference proteome</keyword>
<dbReference type="HOGENOM" id="CLU_052167_0_0_10"/>
<reference key="1">
    <citation type="submission" date="2010-11" db="EMBL/GenBank/DDBJ databases">
        <title>The complete genome of Leadbetterella byssophila DSM 17132.</title>
        <authorList>
            <consortium name="US DOE Joint Genome Institute (JGI-PGF)"/>
            <person name="Lucas S."/>
            <person name="Copeland A."/>
            <person name="Lapidus A."/>
            <person name="Glavina del Rio T."/>
            <person name="Dalin E."/>
            <person name="Tice H."/>
            <person name="Bruce D."/>
            <person name="Goodwin L."/>
            <person name="Pitluck S."/>
            <person name="Kyrpides N."/>
            <person name="Mavromatis K."/>
            <person name="Ivanova N."/>
            <person name="Teshima H."/>
            <person name="Brettin T."/>
            <person name="Detter J.C."/>
            <person name="Han C."/>
            <person name="Tapia R."/>
            <person name="Land M."/>
            <person name="Hauser L."/>
            <person name="Markowitz V."/>
            <person name="Cheng J.-F."/>
            <person name="Hugenholtz P."/>
            <person name="Woyke T."/>
            <person name="Wu D."/>
            <person name="Tindall B."/>
            <person name="Pomrenke H.G."/>
            <person name="Brambilla E."/>
            <person name="Klenk H.-P."/>
            <person name="Eisen J.A."/>
        </authorList>
    </citation>
    <scope>NUCLEOTIDE SEQUENCE [LARGE SCALE GENOMIC DNA]</scope>
    <source>
        <strain>DSM 17132</strain>
    </source>
</reference>
<evidence type="ECO:0008006" key="4">
    <source>
        <dbReference type="Google" id="ProtNLM"/>
    </source>
</evidence>
<accession>E4RUM0</accession>
<feature type="signal peptide" evidence="1">
    <location>
        <begin position="1"/>
        <end position="19"/>
    </location>
</feature>
<sequence>MKKLILTAGILCAWLSSQAQDSTKIRKLKFEEANLVGSYYTQNGNMAAVTGGIGSEKLTDIGSSLNLTFSLLDKKLRKNTFFVEGAIEQYTSASSDQIDPTTLSSASRTDQHIYPSIVWTRKNDQNGQTLGLNASYSTEFDYKSYGFGFQWAKATPDNNGEFSAKVNVFLDKWKMILPAELRPPGYPTGAEEDSKGIPYKPRNTYSASLGYSRIINPQLQGMILFDPSYQEGLLSTPFHRVYFNDNSLRVEKLPGSRIKFPISLRTNYFAGDNLIFRTLYRYYLDTWGLQAHTLNLETVWKINPFFSLTPHYRFNAQNGIRYYAPYQAHDPLGEYYSSDTDLSKFTSHFGGLGMRVSTPGGILGINSWKSMEIRYGIYHRSTALTAHIVSLAIQIK</sequence>
<reference evidence="2 3" key="2">
    <citation type="journal article" date="2011" name="Stand. Genomic Sci.">
        <title>Complete genome sequence of Leadbetterella byssophila type strain (4M15).</title>
        <authorList>
            <person name="Abt B."/>
            <person name="Teshima H."/>
            <person name="Lucas S."/>
            <person name="Lapidus A."/>
            <person name="Del Rio T.G."/>
            <person name="Nolan M."/>
            <person name="Tice H."/>
            <person name="Cheng J.F."/>
            <person name="Pitluck S."/>
            <person name="Liolios K."/>
            <person name="Pagani I."/>
            <person name="Ivanova N."/>
            <person name="Mavromatis K."/>
            <person name="Pati A."/>
            <person name="Tapia R."/>
            <person name="Han C."/>
            <person name="Goodwin L."/>
            <person name="Chen A."/>
            <person name="Palaniappan K."/>
            <person name="Land M."/>
            <person name="Hauser L."/>
            <person name="Chang Y.J."/>
            <person name="Jeffries C.D."/>
            <person name="Rohde M."/>
            <person name="Goker M."/>
            <person name="Tindall B.J."/>
            <person name="Detter J.C."/>
            <person name="Woyke T."/>
            <person name="Bristow J."/>
            <person name="Eisen J.A."/>
            <person name="Markowitz V."/>
            <person name="Hugenholtz P."/>
            <person name="Klenk H.P."/>
            <person name="Kyrpides N.C."/>
        </authorList>
    </citation>
    <scope>NUCLEOTIDE SEQUENCE [LARGE SCALE GENOMIC DNA]</scope>
    <source>
        <strain evidence="3">DSM 17132 / JCM 16389 / KACC 11308 / NBRC 106382 / 4M15</strain>
    </source>
</reference>
<proteinExistence type="predicted"/>
<dbReference type="InterPro" id="IPR021953">
    <property type="entry name" value="DUF3570"/>
</dbReference>
<dbReference type="STRING" id="649349.Lbys_3094"/>
<dbReference type="OrthoDB" id="5450709at2"/>
<keyword evidence="1" id="KW-0732">Signal</keyword>
<name>E4RUM0_LEAB4</name>
<evidence type="ECO:0000313" key="2">
    <source>
        <dbReference type="EMBL" id="ADQ18756.1"/>
    </source>
</evidence>
<dbReference type="Proteomes" id="UP000007435">
    <property type="component" value="Chromosome"/>
</dbReference>
<dbReference type="RefSeq" id="WP_013409785.1">
    <property type="nucleotide sequence ID" value="NC_014655.1"/>
</dbReference>
<dbReference type="AlphaFoldDB" id="E4RUM0"/>
<gene>
    <name evidence="2" type="ordered locus">Lbys_3094</name>
</gene>
<feature type="chain" id="PRO_5003188446" description="DUF3570 domain-containing protein" evidence="1">
    <location>
        <begin position="20"/>
        <end position="396"/>
    </location>
</feature>
<evidence type="ECO:0000256" key="1">
    <source>
        <dbReference type="SAM" id="SignalP"/>
    </source>
</evidence>
<dbReference type="Pfam" id="PF12094">
    <property type="entry name" value="DUF3570"/>
    <property type="match status" value="1"/>
</dbReference>
<dbReference type="KEGG" id="lby:Lbys_3094"/>